<dbReference type="EMBL" id="JBGNUJ010000012">
    <property type="protein sequence ID" value="KAL3952786.1"/>
    <property type="molecule type" value="Genomic_DNA"/>
</dbReference>
<proteinExistence type="predicted"/>
<evidence type="ECO:0000313" key="1">
    <source>
        <dbReference type="EMBL" id="KAL3952786.1"/>
    </source>
</evidence>
<evidence type="ECO:0000313" key="2">
    <source>
        <dbReference type="Proteomes" id="UP001638806"/>
    </source>
</evidence>
<protein>
    <submittedName>
        <fullName evidence="1">Uncharacterized protein</fullName>
    </submittedName>
</protein>
<accession>A0ACC4D8T6</accession>
<organism evidence="1 2">
    <name type="scientific">Purpureocillium lilacinum</name>
    <name type="common">Paecilomyces lilacinus</name>
    <dbReference type="NCBI Taxonomy" id="33203"/>
    <lineage>
        <taxon>Eukaryota</taxon>
        <taxon>Fungi</taxon>
        <taxon>Dikarya</taxon>
        <taxon>Ascomycota</taxon>
        <taxon>Pezizomycotina</taxon>
        <taxon>Sordariomycetes</taxon>
        <taxon>Hypocreomycetidae</taxon>
        <taxon>Hypocreales</taxon>
        <taxon>Ophiocordycipitaceae</taxon>
        <taxon>Purpureocillium</taxon>
    </lineage>
</organism>
<gene>
    <name evidence="1" type="ORF">ACCO45_012729</name>
</gene>
<dbReference type="Proteomes" id="UP001638806">
    <property type="component" value="Unassembled WGS sequence"/>
</dbReference>
<reference evidence="1" key="1">
    <citation type="submission" date="2024-12" db="EMBL/GenBank/DDBJ databases">
        <title>Comparative genomics and development of molecular markers within Purpureocillium lilacinum and among Purpureocillium species.</title>
        <authorList>
            <person name="Yeh Z.-Y."/>
            <person name="Ni N.-T."/>
            <person name="Lo P.-H."/>
            <person name="Mushyakhwo K."/>
            <person name="Lin C.-F."/>
            <person name="Nai Y.-S."/>
        </authorList>
    </citation>
    <scope>NUCLEOTIDE SEQUENCE</scope>
    <source>
        <strain evidence="1">NCHU-NPUST-175</strain>
    </source>
</reference>
<name>A0ACC4D8T6_PURLI</name>
<comment type="caution">
    <text evidence="1">The sequence shown here is derived from an EMBL/GenBank/DDBJ whole genome shotgun (WGS) entry which is preliminary data.</text>
</comment>
<sequence>MVAFSRAVVSLARDPFYAVPANLNAVQPGTILGHRTPPAPIAAFGFLRTNLEATHQLRYRTTDSHGNATVTVVTVLIPYNADKSKVLSYHVAEDSASIDCAPSYALQLEAASGPLQGTLLTQAELLLMEAALEQGWIVIVPDYLGPYSAFLANRLSGQAILDGIRATLNSADLTGILNPTITMWGYSGGSVVTGWAAELHPSYAPELNIAGAAVGGTVPDLMNAVTAMNNGPFAGIIPPGVLGLSAQYPELKAVIDKRLRPQYVEKFHKSLKQCLIANALDFTFTDVLGMFDDPNLVKTDPIIVKILKENALGQAIPKIPLFWYMSVLDEVSPIEATDNLVDKYCKAGASVEYLRDVASEHGSYAINGAPKAISWLKHVMNGHQPHNGCSQQTTVSTLLDSATLEVVPKLIADALLDLLGRACGTHPLRVVEVYGPGW</sequence>
<keyword evidence="2" id="KW-1185">Reference proteome</keyword>